<dbReference type="InterPro" id="IPR036390">
    <property type="entry name" value="WH_DNA-bd_sf"/>
</dbReference>
<evidence type="ECO:0000313" key="5">
    <source>
        <dbReference type="EMBL" id="GAA0389784.1"/>
    </source>
</evidence>
<dbReference type="InterPro" id="IPR036388">
    <property type="entry name" value="WH-like_DNA-bd_sf"/>
</dbReference>
<protein>
    <recommendedName>
        <fullName evidence="7">BlaI/MecI/CopY family transcriptional regulator</fullName>
    </recommendedName>
</protein>
<proteinExistence type="inferred from homology"/>
<keyword evidence="2" id="KW-0805">Transcription regulation</keyword>
<dbReference type="InterPro" id="IPR005650">
    <property type="entry name" value="BlaI_family"/>
</dbReference>
<dbReference type="Pfam" id="PF03965">
    <property type="entry name" value="Penicillinase_R"/>
    <property type="match status" value="1"/>
</dbReference>
<dbReference type="Proteomes" id="UP001500791">
    <property type="component" value="Unassembled WGS sequence"/>
</dbReference>
<organism evidence="5 6">
    <name type="scientific">Brevundimonas terrae</name>
    <dbReference type="NCBI Taxonomy" id="363631"/>
    <lineage>
        <taxon>Bacteria</taxon>
        <taxon>Pseudomonadati</taxon>
        <taxon>Pseudomonadota</taxon>
        <taxon>Alphaproteobacteria</taxon>
        <taxon>Caulobacterales</taxon>
        <taxon>Caulobacteraceae</taxon>
        <taxon>Brevundimonas</taxon>
    </lineage>
</organism>
<accession>A0ABP3I3R4</accession>
<sequence>MTIPVTEAESEILAALWRRGPLSAKPLIEEVKSVQDWGDATIKTLLGRLMKKGAILSERVDGRQQYRALISRSDYVRREIGLLARRLFGGDQQALLAALKD</sequence>
<dbReference type="PIRSF" id="PIRSF019455">
    <property type="entry name" value="CopR_AtkY"/>
    <property type="match status" value="1"/>
</dbReference>
<dbReference type="Gene3D" id="1.10.10.10">
    <property type="entry name" value="Winged helix-like DNA-binding domain superfamily/Winged helix DNA-binding domain"/>
    <property type="match status" value="1"/>
</dbReference>
<evidence type="ECO:0008006" key="7">
    <source>
        <dbReference type="Google" id="ProtNLM"/>
    </source>
</evidence>
<dbReference type="EMBL" id="BAAAEJ010000007">
    <property type="protein sequence ID" value="GAA0389784.1"/>
    <property type="molecule type" value="Genomic_DNA"/>
</dbReference>
<keyword evidence="6" id="KW-1185">Reference proteome</keyword>
<comment type="similarity">
    <text evidence="1">Belongs to the BlaI transcriptional regulatory family.</text>
</comment>
<gene>
    <name evidence="5" type="ORF">GCM10009093_15510</name>
</gene>
<dbReference type="RefSeq" id="WP_167176499.1">
    <property type="nucleotide sequence ID" value="NZ_BAAAEJ010000007.1"/>
</dbReference>
<keyword evidence="3" id="KW-0238">DNA-binding</keyword>
<name>A0ABP3I3R4_9CAUL</name>
<evidence type="ECO:0000256" key="3">
    <source>
        <dbReference type="ARBA" id="ARBA00023125"/>
    </source>
</evidence>
<keyword evidence="4" id="KW-0804">Transcription</keyword>
<evidence type="ECO:0000256" key="1">
    <source>
        <dbReference type="ARBA" id="ARBA00011046"/>
    </source>
</evidence>
<evidence type="ECO:0000313" key="6">
    <source>
        <dbReference type="Proteomes" id="UP001500791"/>
    </source>
</evidence>
<evidence type="ECO:0000256" key="2">
    <source>
        <dbReference type="ARBA" id="ARBA00023015"/>
    </source>
</evidence>
<reference evidence="6" key="1">
    <citation type="journal article" date="2019" name="Int. J. Syst. Evol. Microbiol.">
        <title>The Global Catalogue of Microorganisms (GCM) 10K type strain sequencing project: providing services to taxonomists for standard genome sequencing and annotation.</title>
        <authorList>
            <consortium name="The Broad Institute Genomics Platform"/>
            <consortium name="The Broad Institute Genome Sequencing Center for Infectious Disease"/>
            <person name="Wu L."/>
            <person name="Ma J."/>
        </authorList>
    </citation>
    <scope>NUCLEOTIDE SEQUENCE [LARGE SCALE GENOMIC DNA]</scope>
    <source>
        <strain evidence="6">JCM 13476</strain>
    </source>
</reference>
<comment type="caution">
    <text evidence="5">The sequence shown here is derived from an EMBL/GenBank/DDBJ whole genome shotgun (WGS) entry which is preliminary data.</text>
</comment>
<evidence type="ECO:0000256" key="4">
    <source>
        <dbReference type="ARBA" id="ARBA00023163"/>
    </source>
</evidence>
<dbReference type="SUPFAM" id="SSF46785">
    <property type="entry name" value="Winged helix' DNA-binding domain"/>
    <property type="match status" value="1"/>
</dbReference>